<proteinExistence type="predicted"/>
<evidence type="ECO:0000313" key="2">
    <source>
        <dbReference type="Proteomes" id="UP000683925"/>
    </source>
</evidence>
<dbReference type="AlphaFoldDB" id="A0A8S1Y913"/>
<accession>A0A8S1Y913</accession>
<sequence length="48" mass="5620">MEGDEEKFQDLRQINTQIVIKSFQIPCANEPILIRIIDSLNQIKYKKG</sequence>
<name>A0A8S1Y913_PAROT</name>
<dbReference type="Proteomes" id="UP000683925">
    <property type="component" value="Unassembled WGS sequence"/>
</dbReference>
<dbReference type="OrthoDB" id="323578at2759"/>
<dbReference type="EMBL" id="CAJJDP010000151">
    <property type="protein sequence ID" value="CAD8209883.1"/>
    <property type="molecule type" value="Genomic_DNA"/>
</dbReference>
<organism evidence="1 2">
    <name type="scientific">Paramecium octaurelia</name>
    <dbReference type="NCBI Taxonomy" id="43137"/>
    <lineage>
        <taxon>Eukaryota</taxon>
        <taxon>Sar</taxon>
        <taxon>Alveolata</taxon>
        <taxon>Ciliophora</taxon>
        <taxon>Intramacronucleata</taxon>
        <taxon>Oligohymenophorea</taxon>
        <taxon>Peniculida</taxon>
        <taxon>Parameciidae</taxon>
        <taxon>Paramecium</taxon>
    </lineage>
</organism>
<protein>
    <submittedName>
        <fullName evidence="1">Uncharacterized protein</fullName>
    </submittedName>
</protein>
<reference evidence="1" key="1">
    <citation type="submission" date="2021-01" db="EMBL/GenBank/DDBJ databases">
        <authorList>
            <consortium name="Genoscope - CEA"/>
            <person name="William W."/>
        </authorList>
    </citation>
    <scope>NUCLEOTIDE SEQUENCE</scope>
</reference>
<evidence type="ECO:0000313" key="1">
    <source>
        <dbReference type="EMBL" id="CAD8209883.1"/>
    </source>
</evidence>
<keyword evidence="2" id="KW-1185">Reference proteome</keyword>
<comment type="caution">
    <text evidence="1">The sequence shown here is derived from an EMBL/GenBank/DDBJ whole genome shotgun (WGS) entry which is preliminary data.</text>
</comment>
<gene>
    <name evidence="1" type="ORF">POCTA_138.1.T1490018</name>
</gene>